<dbReference type="GO" id="GO:0019543">
    <property type="term" value="P:propionate catabolic process"/>
    <property type="evidence" value="ECO:0007669"/>
    <property type="project" value="TreeGrafter"/>
</dbReference>
<dbReference type="GO" id="GO:0030145">
    <property type="term" value="F:manganese ion binding"/>
    <property type="evidence" value="ECO:0007669"/>
    <property type="project" value="TreeGrafter"/>
</dbReference>
<organism evidence="2 3">
    <name type="scientific">Protopolystoma xenopodis</name>
    <dbReference type="NCBI Taxonomy" id="117903"/>
    <lineage>
        <taxon>Eukaryota</taxon>
        <taxon>Metazoa</taxon>
        <taxon>Spiralia</taxon>
        <taxon>Lophotrochozoa</taxon>
        <taxon>Platyhelminthes</taxon>
        <taxon>Monogenea</taxon>
        <taxon>Polyopisthocotylea</taxon>
        <taxon>Polystomatidea</taxon>
        <taxon>Polystomatidae</taxon>
        <taxon>Protopolystoma</taxon>
    </lineage>
</organism>
<dbReference type="GO" id="GO:0042594">
    <property type="term" value="P:response to starvation"/>
    <property type="evidence" value="ECO:0007669"/>
    <property type="project" value="TreeGrafter"/>
</dbReference>
<dbReference type="InterPro" id="IPR008209">
    <property type="entry name" value="PEP_carboxykinase_GTP"/>
</dbReference>
<dbReference type="AlphaFoldDB" id="A0A448WWM1"/>
<dbReference type="GO" id="GO:0005829">
    <property type="term" value="C:cytosol"/>
    <property type="evidence" value="ECO:0007669"/>
    <property type="project" value="TreeGrafter"/>
</dbReference>
<dbReference type="GO" id="GO:0071333">
    <property type="term" value="P:cellular response to glucose stimulus"/>
    <property type="evidence" value="ECO:0007669"/>
    <property type="project" value="TreeGrafter"/>
</dbReference>
<dbReference type="OrthoDB" id="10054927at2759"/>
<name>A0A448WWM1_9PLAT</name>
<dbReference type="GO" id="GO:0005525">
    <property type="term" value="F:GTP binding"/>
    <property type="evidence" value="ECO:0007669"/>
    <property type="project" value="InterPro"/>
</dbReference>
<dbReference type="GO" id="GO:0004613">
    <property type="term" value="F:phosphoenolpyruvate carboxykinase (GTP) activity"/>
    <property type="evidence" value="ECO:0007669"/>
    <property type="project" value="TreeGrafter"/>
</dbReference>
<dbReference type="PANTHER" id="PTHR11561:SF0">
    <property type="entry name" value="PHOSPHOENOLPYRUVATE CARBOXYKINASE [GTP]-RELATED"/>
    <property type="match status" value="1"/>
</dbReference>
<sequence length="137" mass="16205">MYHILSLFDSFENRPGLKLPKIFHVNWFRKDSHSGKFLWPGFGENMRVIDWILRRIDGDVEARKTSIGLLPHLNDINLSGLSQRPDMEQLFQLSSEFLHREIADIRRYFEDQLSQDLPTPIAQELEEFEKRVNTMSC</sequence>
<evidence type="ECO:0000313" key="2">
    <source>
        <dbReference type="EMBL" id="VEL22074.1"/>
    </source>
</evidence>
<dbReference type="GO" id="GO:0033993">
    <property type="term" value="P:response to lipid"/>
    <property type="evidence" value="ECO:0007669"/>
    <property type="project" value="TreeGrafter"/>
</dbReference>
<feature type="domain" description="Phosphoenolpyruvate carboxykinase C-terminal P-loop" evidence="1">
    <location>
        <begin position="12"/>
        <end position="131"/>
    </location>
</feature>
<dbReference type="InterPro" id="IPR013035">
    <property type="entry name" value="PEP_carboxykinase_C"/>
</dbReference>
<evidence type="ECO:0000313" key="3">
    <source>
        <dbReference type="Proteomes" id="UP000784294"/>
    </source>
</evidence>
<comment type="caution">
    <text evidence="2">The sequence shown here is derived from an EMBL/GenBank/DDBJ whole genome shotgun (WGS) entry which is preliminary data.</text>
</comment>
<reference evidence="2" key="1">
    <citation type="submission" date="2018-11" db="EMBL/GenBank/DDBJ databases">
        <authorList>
            <consortium name="Pathogen Informatics"/>
        </authorList>
    </citation>
    <scope>NUCLEOTIDE SEQUENCE</scope>
</reference>
<dbReference type="SUPFAM" id="SSF53795">
    <property type="entry name" value="PEP carboxykinase-like"/>
    <property type="match status" value="1"/>
</dbReference>
<dbReference type="GO" id="GO:0006107">
    <property type="term" value="P:oxaloacetate metabolic process"/>
    <property type="evidence" value="ECO:0007669"/>
    <property type="project" value="TreeGrafter"/>
</dbReference>
<gene>
    <name evidence="2" type="ORF">PXEA_LOCUS15514</name>
</gene>
<dbReference type="InterPro" id="IPR035077">
    <property type="entry name" value="PEP_carboxykinase_GTP_C"/>
</dbReference>
<dbReference type="Pfam" id="PF00821">
    <property type="entry name" value="PEPCK_GTP"/>
    <property type="match status" value="1"/>
</dbReference>
<accession>A0A448WWM1</accession>
<protein>
    <recommendedName>
        <fullName evidence="1">Phosphoenolpyruvate carboxykinase C-terminal P-loop domain-containing protein</fullName>
    </recommendedName>
</protein>
<dbReference type="Gene3D" id="3.90.228.20">
    <property type="match status" value="1"/>
</dbReference>
<dbReference type="PANTHER" id="PTHR11561">
    <property type="entry name" value="PHOSPHOENOLPYRUVATE CARBOXYKINASE"/>
    <property type="match status" value="1"/>
</dbReference>
<dbReference type="GO" id="GO:0046327">
    <property type="term" value="P:glycerol biosynthetic process from pyruvate"/>
    <property type="evidence" value="ECO:0007669"/>
    <property type="project" value="TreeGrafter"/>
</dbReference>
<keyword evidence="3" id="KW-1185">Reference proteome</keyword>
<dbReference type="EMBL" id="CAAALY010054582">
    <property type="protein sequence ID" value="VEL22074.1"/>
    <property type="molecule type" value="Genomic_DNA"/>
</dbReference>
<evidence type="ECO:0000259" key="1">
    <source>
        <dbReference type="Pfam" id="PF00821"/>
    </source>
</evidence>
<dbReference type="Proteomes" id="UP000784294">
    <property type="component" value="Unassembled WGS sequence"/>
</dbReference>
<dbReference type="GO" id="GO:0006094">
    <property type="term" value="P:gluconeogenesis"/>
    <property type="evidence" value="ECO:0007669"/>
    <property type="project" value="InterPro"/>
</dbReference>
<proteinExistence type="predicted"/>